<evidence type="ECO:0000313" key="7">
    <source>
        <dbReference type="EMBL" id="KAF7424158.1"/>
    </source>
</evidence>
<dbReference type="PANTHER" id="PTHR11552:SF78">
    <property type="entry name" value="GLUCOSE-METHANOL-CHOLINE OXIDOREDUCTASE N-TERMINAL DOMAIN-CONTAINING PROTEIN"/>
    <property type="match status" value="1"/>
</dbReference>
<dbReference type="GeneID" id="59379279"/>
<dbReference type="Proteomes" id="UP000623687">
    <property type="component" value="Unassembled WGS sequence"/>
</dbReference>
<evidence type="ECO:0000256" key="1">
    <source>
        <dbReference type="ARBA" id="ARBA00001974"/>
    </source>
</evidence>
<keyword evidence="4" id="KW-0285">Flavoprotein</keyword>
<dbReference type="Pfam" id="PF00732">
    <property type="entry name" value="GMC_oxred_N"/>
    <property type="match status" value="1"/>
</dbReference>
<dbReference type="InterPro" id="IPR036188">
    <property type="entry name" value="FAD/NAD-bd_sf"/>
</dbReference>
<gene>
    <name evidence="7" type="ORF">PC9H_009461</name>
</gene>
<dbReference type="OrthoDB" id="269227at2759"/>
<dbReference type="VEuPathDB" id="FungiDB:PC9H_009461"/>
<organism evidence="7 8">
    <name type="scientific">Pleurotus ostreatus</name>
    <name type="common">Oyster mushroom</name>
    <name type="synonym">White-rot fungus</name>
    <dbReference type="NCBI Taxonomy" id="5322"/>
    <lineage>
        <taxon>Eukaryota</taxon>
        <taxon>Fungi</taxon>
        <taxon>Dikarya</taxon>
        <taxon>Basidiomycota</taxon>
        <taxon>Agaricomycotina</taxon>
        <taxon>Agaricomycetes</taxon>
        <taxon>Agaricomycetidae</taxon>
        <taxon>Agaricales</taxon>
        <taxon>Pleurotineae</taxon>
        <taxon>Pleurotaceae</taxon>
        <taxon>Pleurotus</taxon>
    </lineage>
</organism>
<comment type="caution">
    <text evidence="7">The sequence shown here is derived from an EMBL/GenBank/DDBJ whole genome shotgun (WGS) entry which is preliminary data.</text>
</comment>
<evidence type="ECO:0000313" key="8">
    <source>
        <dbReference type="Proteomes" id="UP000623687"/>
    </source>
</evidence>
<comment type="cofactor">
    <cofactor evidence="1 3">
        <name>FAD</name>
        <dbReference type="ChEBI" id="CHEBI:57692"/>
    </cofactor>
</comment>
<dbReference type="PANTHER" id="PTHR11552">
    <property type="entry name" value="GLUCOSE-METHANOL-CHOLINE GMC OXIDOREDUCTASE"/>
    <property type="match status" value="1"/>
</dbReference>
<dbReference type="RefSeq" id="XP_036628352.1">
    <property type="nucleotide sequence ID" value="XM_036778963.1"/>
</dbReference>
<keyword evidence="3 4" id="KW-0274">FAD</keyword>
<dbReference type="PROSITE" id="PS00623">
    <property type="entry name" value="GMC_OXRED_1"/>
    <property type="match status" value="1"/>
</dbReference>
<protein>
    <recommendedName>
        <fullName evidence="5 6">Glucose-methanol-choline oxidoreductase N-terminal domain-containing protein</fullName>
    </recommendedName>
</protein>
<reference evidence="7" key="1">
    <citation type="submission" date="2019-07" db="EMBL/GenBank/DDBJ databases">
        <authorList>
            <person name="Palmer J.M."/>
        </authorList>
    </citation>
    <scope>NUCLEOTIDE SEQUENCE</scope>
    <source>
        <strain evidence="7">PC9</strain>
    </source>
</reference>
<comment type="similarity">
    <text evidence="2 4">Belongs to the GMC oxidoreductase family.</text>
</comment>
<feature type="binding site" evidence="3">
    <location>
        <position position="238"/>
    </location>
    <ligand>
        <name>FAD</name>
        <dbReference type="ChEBI" id="CHEBI:57692"/>
    </ligand>
</feature>
<dbReference type="GO" id="GO:0050660">
    <property type="term" value="F:flavin adenine dinucleotide binding"/>
    <property type="evidence" value="ECO:0007669"/>
    <property type="project" value="InterPro"/>
</dbReference>
<evidence type="ECO:0000256" key="2">
    <source>
        <dbReference type="ARBA" id="ARBA00010790"/>
    </source>
</evidence>
<dbReference type="Pfam" id="PF05199">
    <property type="entry name" value="GMC_oxred_C"/>
    <property type="match status" value="1"/>
</dbReference>
<dbReference type="InterPro" id="IPR007867">
    <property type="entry name" value="GMC_OxRtase_C"/>
</dbReference>
<evidence type="ECO:0000259" key="5">
    <source>
        <dbReference type="PROSITE" id="PS00623"/>
    </source>
</evidence>
<dbReference type="SUPFAM" id="SSF54373">
    <property type="entry name" value="FAD-linked reductases, C-terminal domain"/>
    <property type="match status" value="1"/>
</dbReference>
<name>A0A8H6ZLV9_PLEOS</name>
<evidence type="ECO:0000256" key="3">
    <source>
        <dbReference type="PIRSR" id="PIRSR000137-2"/>
    </source>
</evidence>
<feature type="binding site" evidence="3">
    <location>
        <begin position="100"/>
        <end position="103"/>
    </location>
    <ligand>
        <name>FAD</name>
        <dbReference type="ChEBI" id="CHEBI:57692"/>
    </ligand>
</feature>
<dbReference type="Gene3D" id="3.50.50.60">
    <property type="entry name" value="FAD/NAD(P)-binding domain"/>
    <property type="match status" value="1"/>
</dbReference>
<evidence type="ECO:0000256" key="4">
    <source>
        <dbReference type="RuleBase" id="RU003968"/>
    </source>
</evidence>
<feature type="domain" description="Glucose-methanol-choline oxidoreductase N-terminal" evidence="5">
    <location>
        <begin position="90"/>
        <end position="113"/>
    </location>
</feature>
<dbReference type="GO" id="GO:0016614">
    <property type="term" value="F:oxidoreductase activity, acting on CH-OH group of donors"/>
    <property type="evidence" value="ECO:0007669"/>
    <property type="project" value="InterPro"/>
</dbReference>
<evidence type="ECO:0000259" key="6">
    <source>
        <dbReference type="PROSITE" id="PS00624"/>
    </source>
</evidence>
<dbReference type="PROSITE" id="PS00624">
    <property type="entry name" value="GMC_OXRED_2"/>
    <property type="match status" value="1"/>
</dbReference>
<dbReference type="SUPFAM" id="SSF51905">
    <property type="entry name" value="FAD/NAD(P)-binding domain"/>
    <property type="match status" value="1"/>
</dbReference>
<dbReference type="InterPro" id="IPR012132">
    <property type="entry name" value="GMC_OxRdtase"/>
</dbReference>
<keyword evidence="8" id="KW-1185">Reference proteome</keyword>
<proteinExistence type="inferred from homology"/>
<dbReference type="EMBL" id="JACETU010000007">
    <property type="protein sequence ID" value="KAF7424158.1"/>
    <property type="molecule type" value="Genomic_DNA"/>
</dbReference>
<dbReference type="Gene3D" id="3.30.560.10">
    <property type="entry name" value="Glucose Oxidase, domain 3"/>
    <property type="match status" value="1"/>
</dbReference>
<feature type="domain" description="Glucose-methanol-choline oxidoreductase N-terminal" evidence="6">
    <location>
        <begin position="277"/>
        <end position="291"/>
    </location>
</feature>
<dbReference type="PIRSF" id="PIRSF000137">
    <property type="entry name" value="Alcohol_oxidase"/>
    <property type="match status" value="1"/>
</dbReference>
<accession>A0A8H6ZLV9</accession>
<sequence>MSASGVGSEYDIIFAGGGTVACVAAGRLAEADPSLRILLIEQGPDTRNLPAHIHPARFIANLVPTSSVFTFHVAQPSEALLGRAPIVPAGRCVGGGSCVNFMVYTRAAASDYDDWETVHGNTGWGSKDLIPLLQKVETYQDDLSAREEGMHGDSGPIKVSFGGVATEVGKQFMETARAYDKKHGVTVDSNDFLTINAYSRWMKYIDAKSGKRSDAAHHFIYNQESADSNLHVLANAAVHRIIIKEHRAIGVEYADSSDHSSKLNSVYAKQLVVVSAGAFGSPAILQRSGIGASQLLKKLDINEQVDLPGVGENYQDHNLGFATYFVPDRTETLDVFSGHLGEDELKSYVDRWGQHGDGLLATNGIDAGIKLRPNEDDLKELGPNFTRIWNNYYKDAPDKPVMMYVPFASHYGPVPDPNGKYMSMLWFPEYPESIGRLHITSGDDWRQPLYFEPGYLTEPADLDILRWAYKRSREVARRMPLYRGEVQQGHPTFSPNSEAACVSRDGPVPVDAPDIAYTAEDNEAIHDFLRNTVLTWKTDGHMRHEAKGQRRRSRPEAQRVWDDKLESRWSVHISLYAELNQTLTDLPPDLSICPSNVSANTYNTALGIGEKAAVIIADDLGIKLAV</sequence>
<dbReference type="AlphaFoldDB" id="A0A8H6ZLV9"/>
<dbReference type="InterPro" id="IPR000172">
    <property type="entry name" value="GMC_OxRdtase_N"/>
</dbReference>